<organism evidence="2 3">
    <name type="scientific">Haematospirillum jordaniae</name>
    <dbReference type="NCBI Taxonomy" id="1549855"/>
    <lineage>
        <taxon>Bacteria</taxon>
        <taxon>Pseudomonadati</taxon>
        <taxon>Pseudomonadota</taxon>
        <taxon>Alphaproteobacteria</taxon>
        <taxon>Rhodospirillales</taxon>
        <taxon>Novispirillaceae</taxon>
        <taxon>Haematospirillum</taxon>
    </lineage>
</organism>
<dbReference type="Gene3D" id="3.90.1200.10">
    <property type="match status" value="1"/>
</dbReference>
<name>A0A143DD40_9PROT</name>
<protein>
    <recommendedName>
        <fullName evidence="1">Aminoglycoside phosphotransferase domain-containing protein</fullName>
    </recommendedName>
</protein>
<dbReference type="Gene3D" id="3.30.200.20">
    <property type="entry name" value="Phosphorylase Kinase, domain 1"/>
    <property type="match status" value="1"/>
</dbReference>
<dbReference type="RefSeq" id="WP_066133838.1">
    <property type="nucleotide sequence ID" value="NZ_CP014525.1"/>
</dbReference>
<dbReference type="Proteomes" id="UP000076066">
    <property type="component" value="Chromosome"/>
</dbReference>
<reference evidence="2 3" key="1">
    <citation type="submission" date="2016-02" db="EMBL/GenBank/DDBJ databases">
        <title>Complete Genome of H5569, the type strain of the newly described species Haematospirillium jordaniae.</title>
        <authorList>
            <person name="Nicholson A.C."/>
            <person name="Humrighouse B.W."/>
            <person name="Loparov V."/>
            <person name="McQuiston J.R."/>
        </authorList>
    </citation>
    <scope>NUCLEOTIDE SEQUENCE [LARGE SCALE GENOMIC DNA]</scope>
    <source>
        <strain evidence="2 3">H5569</strain>
    </source>
</reference>
<dbReference type="EMBL" id="CP014525">
    <property type="protein sequence ID" value="AMW34509.1"/>
    <property type="molecule type" value="Genomic_DNA"/>
</dbReference>
<dbReference type="AlphaFoldDB" id="A0A143DD40"/>
<proteinExistence type="predicted"/>
<sequence>MTHQVLIPRRPDPNRLAAMHAFRKAHGWGNATCSLLAGDASFRTYYRLRDTGTGETCVLMDAPPPTEDVRPFVRIGRHLASLGLSTPSIRAEDAEQGFLLLEDFGDDLYARLLGSGSRESNLYSLAMDVQTALHQAPAPDFLPTYDDAFLLTEVGYLPDWFCLHCATPVPDDARAEYDALWNSLFSIARAVPERIVLRDYHAENLMLLPGRQGLKACGLLDFQGAVRGPLTYDLMSLMEDARRDIDPGLVQSMQDYYLDCNPGLDREAFQASWSVMAAQRHAKVIGLFVRLWKRDGKPVYLPHLPRVWRLMEQACQHPLLGPLNAWLNRHVPHETRQRIPA</sequence>
<dbReference type="OrthoDB" id="9809275at2"/>
<dbReference type="Pfam" id="PF01636">
    <property type="entry name" value="APH"/>
    <property type="match status" value="1"/>
</dbReference>
<evidence type="ECO:0000259" key="1">
    <source>
        <dbReference type="Pfam" id="PF01636"/>
    </source>
</evidence>
<keyword evidence="3" id="KW-1185">Reference proteome</keyword>
<dbReference type="SUPFAM" id="SSF56112">
    <property type="entry name" value="Protein kinase-like (PK-like)"/>
    <property type="match status" value="1"/>
</dbReference>
<dbReference type="InterPro" id="IPR002575">
    <property type="entry name" value="Aminoglycoside_PTrfase"/>
</dbReference>
<evidence type="ECO:0000313" key="2">
    <source>
        <dbReference type="EMBL" id="AMW34509.1"/>
    </source>
</evidence>
<evidence type="ECO:0000313" key="3">
    <source>
        <dbReference type="Proteomes" id="UP000076066"/>
    </source>
</evidence>
<dbReference type="InterPro" id="IPR011009">
    <property type="entry name" value="Kinase-like_dom_sf"/>
</dbReference>
<dbReference type="KEGG" id="hjo:AY555_04150"/>
<dbReference type="GeneID" id="53316342"/>
<gene>
    <name evidence="2" type="ORF">AY555_04150</name>
</gene>
<dbReference type="STRING" id="1549855.AY555_04150"/>
<feature type="domain" description="Aminoglycoside phosphotransferase" evidence="1">
    <location>
        <begin position="33"/>
        <end position="267"/>
    </location>
</feature>
<accession>A0A143DD40</accession>